<evidence type="ECO:0000259" key="1">
    <source>
        <dbReference type="Pfam" id="PF16363"/>
    </source>
</evidence>
<sequence length="331" mass="37821">MRFERIAVLGSNSFAGAAFVAEALEHQTELVGFNRSTEGGDLFLPYRASGRRDHYRFIQADLNNDFERIADELARFRPQVVVDFAGQGMVAESWQNPAQWYQTNILSKIRLHEYLRQAEWLERYVRISTPEVYGSQETRIKETWAYNPSTPYAVSHAAIDMSLRAYNVQYGFPVIFNRFANFYGPGQQLYRIVPRTIIYGLTGKKLQLHGGGTSVRAFIHGSDVARGILASLERGVPGEIYHFSSERFLTIRQVVELICQRMGIAFDALTEVSADRPGKDLAYLMDSSRARSELGWRDEVTFEAGIDQTIAWVRQHLTTIRELPLNYIHKP</sequence>
<evidence type="ECO:0000313" key="2">
    <source>
        <dbReference type="EMBL" id="GAA5163779.1"/>
    </source>
</evidence>
<dbReference type="EMBL" id="BAABLD010000008">
    <property type="protein sequence ID" value="GAA5163779.1"/>
    <property type="molecule type" value="Genomic_DNA"/>
</dbReference>
<feature type="domain" description="NAD(P)-binding" evidence="1">
    <location>
        <begin position="10"/>
        <end position="308"/>
    </location>
</feature>
<dbReference type="Pfam" id="PF16363">
    <property type="entry name" value="GDP_Man_Dehyd"/>
    <property type="match status" value="1"/>
</dbReference>
<name>A0ABP9QLN4_9RHOO</name>
<reference evidence="3" key="1">
    <citation type="journal article" date="2019" name="Int. J. Syst. Evol. Microbiol.">
        <title>The Global Catalogue of Microorganisms (GCM) 10K type strain sequencing project: providing services to taxonomists for standard genome sequencing and annotation.</title>
        <authorList>
            <consortium name="The Broad Institute Genomics Platform"/>
            <consortium name="The Broad Institute Genome Sequencing Center for Infectious Disease"/>
            <person name="Wu L."/>
            <person name="Ma J."/>
        </authorList>
    </citation>
    <scope>NUCLEOTIDE SEQUENCE [LARGE SCALE GENOMIC DNA]</scope>
    <source>
        <strain evidence="3">JCM 18715</strain>
    </source>
</reference>
<proteinExistence type="predicted"/>
<protein>
    <submittedName>
        <fullName evidence="2">dTDP-glucose 4,6-dehydratase</fullName>
    </submittedName>
</protein>
<dbReference type="InterPro" id="IPR036291">
    <property type="entry name" value="NAD(P)-bd_dom_sf"/>
</dbReference>
<comment type="caution">
    <text evidence="2">The sequence shown here is derived from an EMBL/GenBank/DDBJ whole genome shotgun (WGS) entry which is preliminary data.</text>
</comment>
<accession>A0ABP9QLN4</accession>
<dbReference type="PANTHER" id="PTHR43000">
    <property type="entry name" value="DTDP-D-GLUCOSE 4,6-DEHYDRATASE-RELATED"/>
    <property type="match status" value="1"/>
</dbReference>
<dbReference type="Gene3D" id="3.90.25.10">
    <property type="entry name" value="UDP-galactose 4-epimerase, domain 1"/>
    <property type="match status" value="1"/>
</dbReference>
<dbReference type="Gene3D" id="3.40.50.720">
    <property type="entry name" value="NAD(P)-binding Rossmann-like Domain"/>
    <property type="match status" value="1"/>
</dbReference>
<dbReference type="Proteomes" id="UP001500547">
    <property type="component" value="Unassembled WGS sequence"/>
</dbReference>
<evidence type="ECO:0000313" key="3">
    <source>
        <dbReference type="Proteomes" id="UP001500547"/>
    </source>
</evidence>
<dbReference type="SUPFAM" id="SSF51735">
    <property type="entry name" value="NAD(P)-binding Rossmann-fold domains"/>
    <property type="match status" value="1"/>
</dbReference>
<dbReference type="InterPro" id="IPR016040">
    <property type="entry name" value="NAD(P)-bd_dom"/>
</dbReference>
<dbReference type="RefSeq" id="WP_345532424.1">
    <property type="nucleotide sequence ID" value="NZ_BAABLD010000008.1"/>
</dbReference>
<gene>
    <name evidence="2" type="primary">rfbB_1</name>
    <name evidence="2" type="ORF">GCM10025770_16510</name>
</gene>
<organism evidence="2 3">
    <name type="scientific">Viridibacterium curvum</name>
    <dbReference type="NCBI Taxonomy" id="1101404"/>
    <lineage>
        <taxon>Bacteria</taxon>
        <taxon>Pseudomonadati</taxon>
        <taxon>Pseudomonadota</taxon>
        <taxon>Betaproteobacteria</taxon>
        <taxon>Rhodocyclales</taxon>
        <taxon>Rhodocyclaceae</taxon>
        <taxon>Viridibacterium</taxon>
    </lineage>
</organism>
<keyword evidence="3" id="KW-1185">Reference proteome</keyword>